<evidence type="ECO:0000259" key="7">
    <source>
        <dbReference type="PROSITE" id="PS51078"/>
    </source>
</evidence>
<organism evidence="8 9">
    <name type="scientific">Proteiniclasticum aestuarii</name>
    <dbReference type="NCBI Taxonomy" id="2817862"/>
    <lineage>
        <taxon>Bacteria</taxon>
        <taxon>Bacillati</taxon>
        <taxon>Bacillota</taxon>
        <taxon>Clostridia</taxon>
        <taxon>Eubacteriales</taxon>
        <taxon>Clostridiaceae</taxon>
        <taxon>Proteiniclasticum</taxon>
    </lineage>
</organism>
<dbReference type="Pfam" id="PF01614">
    <property type="entry name" value="IclR_C"/>
    <property type="match status" value="1"/>
</dbReference>
<dbReference type="Proteomes" id="UP000664218">
    <property type="component" value="Unassembled WGS sequence"/>
</dbReference>
<evidence type="ECO:0000256" key="4">
    <source>
        <dbReference type="ARBA" id="ARBA00058938"/>
    </source>
</evidence>
<evidence type="ECO:0000256" key="1">
    <source>
        <dbReference type="ARBA" id="ARBA00023015"/>
    </source>
</evidence>
<evidence type="ECO:0000256" key="3">
    <source>
        <dbReference type="ARBA" id="ARBA00023163"/>
    </source>
</evidence>
<dbReference type="Pfam" id="PF09339">
    <property type="entry name" value="HTH_IclR"/>
    <property type="match status" value="1"/>
</dbReference>
<dbReference type="PROSITE" id="PS51078">
    <property type="entry name" value="ICLR_ED"/>
    <property type="match status" value="1"/>
</dbReference>
<dbReference type="GO" id="GO:0003677">
    <property type="term" value="F:DNA binding"/>
    <property type="evidence" value="ECO:0007669"/>
    <property type="project" value="UniProtKB-KW"/>
</dbReference>
<dbReference type="PANTHER" id="PTHR30136">
    <property type="entry name" value="HELIX-TURN-HELIX TRANSCRIPTIONAL REGULATOR, ICLR FAMILY"/>
    <property type="match status" value="1"/>
</dbReference>
<evidence type="ECO:0000256" key="5">
    <source>
        <dbReference type="ARBA" id="ARBA00070406"/>
    </source>
</evidence>
<dbReference type="InterPro" id="IPR036388">
    <property type="entry name" value="WH-like_DNA-bd_sf"/>
</dbReference>
<proteinExistence type="predicted"/>
<protein>
    <recommendedName>
        <fullName evidence="5">Glycerol operon regulatory protein</fullName>
    </recommendedName>
</protein>
<dbReference type="InterPro" id="IPR050707">
    <property type="entry name" value="HTH_MetabolicPath_Reg"/>
</dbReference>
<keyword evidence="1" id="KW-0805">Transcription regulation</keyword>
<keyword evidence="9" id="KW-1185">Reference proteome</keyword>
<dbReference type="SMART" id="SM00346">
    <property type="entry name" value="HTH_ICLR"/>
    <property type="match status" value="1"/>
</dbReference>
<comment type="function">
    <text evidence="4">May be an activator protein for the gylABX operon.</text>
</comment>
<evidence type="ECO:0000259" key="6">
    <source>
        <dbReference type="PROSITE" id="PS51077"/>
    </source>
</evidence>
<dbReference type="AlphaFoldDB" id="A0A939HDS4"/>
<gene>
    <name evidence="8" type="ORF">J3A84_11730</name>
</gene>
<dbReference type="InterPro" id="IPR014757">
    <property type="entry name" value="Tscrpt_reg_IclR_C"/>
</dbReference>
<keyword evidence="2" id="KW-0238">DNA-binding</keyword>
<sequence length="254" mass="28888">MADTVQSIDRAMQLLDVLSQHVEGVGLLELGERVHLSKSTVHRLLSTLISNGYVKQHEGTGRYHLTMKMFILGSRPIEKLDVLKVARPYLEKLRDLSGEVIHLVIMDGSEILYVDKVESENTVRMYSNIGKRGTLYSTSVGKAMLADLEDEEIRRLWNQIEIIEKTDYTITDFPSFMEEIRDIREKGYAMDRQENELGVKCMGTSVLDYSSRPVAAFSISGPVQRMTDEKVEELARHILDAKKAISQELGYFSK</sequence>
<dbReference type="GO" id="GO:0003700">
    <property type="term" value="F:DNA-binding transcription factor activity"/>
    <property type="evidence" value="ECO:0007669"/>
    <property type="project" value="TreeGrafter"/>
</dbReference>
<feature type="domain" description="IclR-ED" evidence="7">
    <location>
        <begin position="68"/>
        <end position="251"/>
    </location>
</feature>
<dbReference type="FunFam" id="1.10.10.10:FF:000056">
    <property type="entry name" value="IclR family transcriptional regulator"/>
    <property type="match status" value="1"/>
</dbReference>
<dbReference type="SUPFAM" id="SSF55781">
    <property type="entry name" value="GAF domain-like"/>
    <property type="match status" value="1"/>
</dbReference>
<name>A0A939HDS4_9CLOT</name>
<dbReference type="InterPro" id="IPR005471">
    <property type="entry name" value="Tscrpt_reg_IclR_N"/>
</dbReference>
<dbReference type="PROSITE" id="PS51077">
    <property type="entry name" value="HTH_ICLR"/>
    <property type="match status" value="1"/>
</dbReference>
<dbReference type="Gene3D" id="3.30.450.40">
    <property type="match status" value="1"/>
</dbReference>
<evidence type="ECO:0000256" key="2">
    <source>
        <dbReference type="ARBA" id="ARBA00023125"/>
    </source>
</evidence>
<dbReference type="RefSeq" id="WP_207600225.1">
    <property type="nucleotide sequence ID" value="NZ_JAFNJU010000009.1"/>
</dbReference>
<dbReference type="EMBL" id="JAFNJU010000009">
    <property type="protein sequence ID" value="MBO1265700.1"/>
    <property type="molecule type" value="Genomic_DNA"/>
</dbReference>
<dbReference type="InterPro" id="IPR036390">
    <property type="entry name" value="WH_DNA-bd_sf"/>
</dbReference>
<accession>A0A939HDS4</accession>
<evidence type="ECO:0000313" key="9">
    <source>
        <dbReference type="Proteomes" id="UP000664218"/>
    </source>
</evidence>
<dbReference type="PANTHER" id="PTHR30136:SF35">
    <property type="entry name" value="HTH-TYPE TRANSCRIPTIONAL REGULATOR RV1719"/>
    <property type="match status" value="1"/>
</dbReference>
<feature type="domain" description="HTH iclR-type" evidence="6">
    <location>
        <begin position="5"/>
        <end position="67"/>
    </location>
</feature>
<dbReference type="SUPFAM" id="SSF46785">
    <property type="entry name" value="Winged helix' DNA-binding domain"/>
    <property type="match status" value="1"/>
</dbReference>
<comment type="caution">
    <text evidence="8">The sequence shown here is derived from an EMBL/GenBank/DDBJ whole genome shotgun (WGS) entry which is preliminary data.</text>
</comment>
<dbReference type="InterPro" id="IPR029016">
    <property type="entry name" value="GAF-like_dom_sf"/>
</dbReference>
<reference evidence="8" key="1">
    <citation type="submission" date="2021-03" db="EMBL/GenBank/DDBJ databases">
        <title>Proteiniclasticum marinus sp. nov., isolated from tidal flat sediment.</title>
        <authorList>
            <person name="Namirimu T."/>
            <person name="Yang J.-A."/>
            <person name="Yang S.-H."/>
            <person name="Kim Y.-J."/>
            <person name="Kwon K.K."/>
        </authorList>
    </citation>
    <scope>NUCLEOTIDE SEQUENCE</scope>
    <source>
        <strain evidence="8">SCR006</strain>
    </source>
</reference>
<dbReference type="GO" id="GO:0045892">
    <property type="term" value="P:negative regulation of DNA-templated transcription"/>
    <property type="evidence" value="ECO:0007669"/>
    <property type="project" value="TreeGrafter"/>
</dbReference>
<dbReference type="Gene3D" id="1.10.10.10">
    <property type="entry name" value="Winged helix-like DNA-binding domain superfamily/Winged helix DNA-binding domain"/>
    <property type="match status" value="1"/>
</dbReference>
<evidence type="ECO:0000313" key="8">
    <source>
        <dbReference type="EMBL" id="MBO1265700.1"/>
    </source>
</evidence>
<keyword evidence="3" id="KW-0804">Transcription</keyword>